<dbReference type="AlphaFoldDB" id="A0A068UV31"/>
<evidence type="ECO:0000256" key="4">
    <source>
        <dbReference type="ARBA" id="ARBA00022679"/>
    </source>
</evidence>
<keyword evidence="3" id="KW-0017">Alkaloid metabolism</keyword>
<dbReference type="Gramene" id="CDP12405">
    <property type="protein sequence ID" value="CDP12405"/>
    <property type="gene ID" value="GSCOC_T00035926001"/>
</dbReference>
<keyword evidence="5" id="KW-0012">Acyltransferase</keyword>
<evidence type="ECO:0000313" key="7">
    <source>
        <dbReference type="Proteomes" id="UP000295252"/>
    </source>
</evidence>
<dbReference type="PhylomeDB" id="A0A068UV31"/>
<dbReference type="EMBL" id="HG739148">
    <property type="protein sequence ID" value="CDP12405.1"/>
    <property type="molecule type" value="Genomic_DNA"/>
</dbReference>
<dbReference type="OrthoDB" id="1932220at2759"/>
<keyword evidence="7" id="KW-1185">Reference proteome</keyword>
<dbReference type="InterPro" id="IPR023213">
    <property type="entry name" value="CAT-like_dom_sf"/>
</dbReference>
<protein>
    <submittedName>
        <fullName evidence="6">Uncharacterized protein</fullName>
    </submittedName>
</protein>
<organism evidence="6 7">
    <name type="scientific">Coffea canephora</name>
    <name type="common">Robusta coffee</name>
    <dbReference type="NCBI Taxonomy" id="49390"/>
    <lineage>
        <taxon>Eukaryota</taxon>
        <taxon>Viridiplantae</taxon>
        <taxon>Streptophyta</taxon>
        <taxon>Embryophyta</taxon>
        <taxon>Tracheophyta</taxon>
        <taxon>Spermatophyta</taxon>
        <taxon>Magnoliopsida</taxon>
        <taxon>eudicotyledons</taxon>
        <taxon>Gunneridae</taxon>
        <taxon>Pentapetalae</taxon>
        <taxon>asterids</taxon>
        <taxon>lamiids</taxon>
        <taxon>Gentianales</taxon>
        <taxon>Rubiaceae</taxon>
        <taxon>Ixoroideae</taxon>
        <taxon>Gardenieae complex</taxon>
        <taxon>Bertiereae - Coffeeae clade</taxon>
        <taxon>Coffeeae</taxon>
        <taxon>Coffea</taxon>
    </lineage>
</organism>
<keyword evidence="4" id="KW-0808">Transferase</keyword>
<dbReference type="GO" id="GO:0009820">
    <property type="term" value="P:alkaloid metabolic process"/>
    <property type="evidence" value="ECO:0007669"/>
    <property type="project" value="UniProtKB-KW"/>
</dbReference>
<accession>A0A068UV31</accession>
<dbReference type="PANTHER" id="PTHR31623">
    <property type="entry name" value="F21J9.9"/>
    <property type="match status" value="1"/>
</dbReference>
<evidence type="ECO:0000313" key="6">
    <source>
        <dbReference type="EMBL" id="CDP12405.1"/>
    </source>
</evidence>
<comment type="subunit">
    <text evidence="2">Monomer.</text>
</comment>
<evidence type="ECO:0000256" key="1">
    <source>
        <dbReference type="ARBA" id="ARBA00009861"/>
    </source>
</evidence>
<evidence type="ECO:0000256" key="2">
    <source>
        <dbReference type="ARBA" id="ARBA00011245"/>
    </source>
</evidence>
<proteinExistence type="inferred from homology"/>
<dbReference type="Gene3D" id="3.30.559.10">
    <property type="entry name" value="Chloramphenicol acetyltransferase-like domain"/>
    <property type="match status" value="1"/>
</dbReference>
<dbReference type="STRING" id="49390.A0A068UV31"/>
<dbReference type="GO" id="GO:0016746">
    <property type="term" value="F:acyltransferase activity"/>
    <property type="evidence" value="ECO:0007669"/>
    <property type="project" value="UniProtKB-KW"/>
</dbReference>
<name>A0A068UV31_COFCA</name>
<reference evidence="7" key="1">
    <citation type="journal article" date="2014" name="Science">
        <title>The coffee genome provides insight into the convergent evolution of caffeine biosynthesis.</title>
        <authorList>
            <person name="Denoeud F."/>
            <person name="Carretero-Paulet L."/>
            <person name="Dereeper A."/>
            <person name="Droc G."/>
            <person name="Guyot R."/>
            <person name="Pietrella M."/>
            <person name="Zheng C."/>
            <person name="Alberti A."/>
            <person name="Anthony F."/>
            <person name="Aprea G."/>
            <person name="Aury J.M."/>
            <person name="Bento P."/>
            <person name="Bernard M."/>
            <person name="Bocs S."/>
            <person name="Campa C."/>
            <person name="Cenci A."/>
            <person name="Combes M.C."/>
            <person name="Crouzillat D."/>
            <person name="Da Silva C."/>
            <person name="Daddiego L."/>
            <person name="De Bellis F."/>
            <person name="Dussert S."/>
            <person name="Garsmeur O."/>
            <person name="Gayraud T."/>
            <person name="Guignon V."/>
            <person name="Jahn K."/>
            <person name="Jamilloux V."/>
            <person name="Joet T."/>
            <person name="Labadie K."/>
            <person name="Lan T."/>
            <person name="Leclercq J."/>
            <person name="Lepelley M."/>
            <person name="Leroy T."/>
            <person name="Li L.T."/>
            <person name="Librado P."/>
            <person name="Lopez L."/>
            <person name="Munoz A."/>
            <person name="Noel B."/>
            <person name="Pallavicini A."/>
            <person name="Perrotta G."/>
            <person name="Poncet V."/>
            <person name="Pot D."/>
            <person name="Priyono X."/>
            <person name="Rigoreau M."/>
            <person name="Rouard M."/>
            <person name="Rozas J."/>
            <person name="Tranchant-Dubreuil C."/>
            <person name="VanBuren R."/>
            <person name="Zhang Q."/>
            <person name="Andrade A.C."/>
            <person name="Argout X."/>
            <person name="Bertrand B."/>
            <person name="de Kochko A."/>
            <person name="Graziosi G."/>
            <person name="Henry R.J."/>
            <person name="Jayarama X."/>
            <person name="Ming R."/>
            <person name="Nagai C."/>
            <person name="Rounsley S."/>
            <person name="Sankoff D."/>
            <person name="Giuliano G."/>
            <person name="Albert V.A."/>
            <person name="Wincker P."/>
            <person name="Lashermes P."/>
        </authorList>
    </citation>
    <scope>NUCLEOTIDE SEQUENCE [LARGE SCALE GENOMIC DNA]</scope>
    <source>
        <strain evidence="7">cv. DH200-94</strain>
    </source>
</reference>
<dbReference type="Pfam" id="PF02458">
    <property type="entry name" value="Transferase"/>
    <property type="match status" value="1"/>
</dbReference>
<evidence type="ECO:0000256" key="5">
    <source>
        <dbReference type="ARBA" id="ARBA00023315"/>
    </source>
</evidence>
<comment type="similarity">
    <text evidence="1">Belongs to the plant acyltransferase family.</text>
</comment>
<dbReference type="PANTHER" id="PTHR31623:SF110">
    <property type="entry name" value="VINORINE SYNTHASE-LIKE"/>
    <property type="match status" value="1"/>
</dbReference>
<sequence>MEIEIISKEEVKPASPTPLHLTTFKLSLLDQLARHEYFNLVYFFSPMNQSTILNDVISKRRQRLKQSLSRTLVPFYLLAGKVKDNLHIVVKNSQKNNVN</sequence>
<evidence type="ECO:0000256" key="3">
    <source>
        <dbReference type="ARBA" id="ARBA00022589"/>
    </source>
</evidence>
<gene>
    <name evidence="6" type="ORF">GSCOC_T00035926001</name>
</gene>
<dbReference type="Proteomes" id="UP000295252">
    <property type="component" value="Chromosome VI"/>
</dbReference>
<dbReference type="InParanoid" id="A0A068UV31"/>